<feature type="region of interest" description="Disordered" evidence="1">
    <location>
        <begin position="1"/>
        <end position="26"/>
    </location>
</feature>
<accession>A0A6J5LX07</accession>
<evidence type="ECO:0000256" key="1">
    <source>
        <dbReference type="SAM" id="MobiDB-lite"/>
    </source>
</evidence>
<evidence type="ECO:0000313" key="2">
    <source>
        <dbReference type="EMBL" id="CAB4138392.1"/>
    </source>
</evidence>
<organism evidence="2">
    <name type="scientific">uncultured Caudovirales phage</name>
    <dbReference type="NCBI Taxonomy" id="2100421"/>
    <lineage>
        <taxon>Viruses</taxon>
        <taxon>Duplodnaviria</taxon>
        <taxon>Heunggongvirae</taxon>
        <taxon>Uroviricota</taxon>
        <taxon>Caudoviricetes</taxon>
        <taxon>Peduoviridae</taxon>
        <taxon>Maltschvirus</taxon>
        <taxon>Maltschvirus maltsch</taxon>
    </lineage>
</organism>
<proteinExistence type="predicted"/>
<reference evidence="2" key="1">
    <citation type="submission" date="2020-04" db="EMBL/GenBank/DDBJ databases">
        <authorList>
            <person name="Chiriac C."/>
            <person name="Salcher M."/>
            <person name="Ghai R."/>
            <person name="Kavagutti S V."/>
        </authorList>
    </citation>
    <scope>NUCLEOTIDE SEQUENCE</scope>
</reference>
<sequence length="85" mass="8862">MLTSNGTPLSINNGITPSINPGATKQSKLHADGILPSYSMNGANAQAVNAAYVAYNDGYNNSLPQPSQLDLNGATPSQYLNNLPQ</sequence>
<gene>
    <name evidence="2" type="ORF">UFOVP331_19</name>
</gene>
<protein>
    <submittedName>
        <fullName evidence="2">Uncharacterized protein</fullName>
    </submittedName>
</protein>
<dbReference type="EMBL" id="LR796345">
    <property type="protein sequence ID" value="CAB4138392.1"/>
    <property type="molecule type" value="Genomic_DNA"/>
</dbReference>
<feature type="region of interest" description="Disordered" evidence="1">
    <location>
        <begin position="66"/>
        <end position="85"/>
    </location>
</feature>
<name>A0A6J5LX07_9CAUD</name>